<dbReference type="EMBL" id="CP002551">
    <property type="protein sequence ID" value="ADZ09973.1"/>
    <property type="molecule type" value="Genomic_DNA"/>
</dbReference>
<keyword evidence="2" id="KW-1185">Reference proteome</keyword>
<dbReference type="HOGENOM" id="CLU_1901946_0_0_2"/>
<dbReference type="Proteomes" id="UP000007490">
    <property type="component" value="Chromosome"/>
</dbReference>
<organism evidence="1 2">
    <name type="scientific">Methanobacterium lacus (strain AL-21)</name>
    <dbReference type="NCBI Taxonomy" id="877455"/>
    <lineage>
        <taxon>Archaea</taxon>
        <taxon>Methanobacteriati</taxon>
        <taxon>Methanobacteriota</taxon>
        <taxon>Methanomada group</taxon>
        <taxon>Methanobacteria</taxon>
        <taxon>Methanobacteriales</taxon>
        <taxon>Methanobacteriaceae</taxon>
        <taxon>Methanobacterium</taxon>
    </lineage>
</organism>
<dbReference type="RefSeq" id="WP_013645324.1">
    <property type="nucleotide sequence ID" value="NC_015216.1"/>
</dbReference>
<reference evidence="1 2" key="2">
    <citation type="journal article" date="2014" name="Int. J. Syst. Evol. Microbiol.">
        <title>Methanobacterium paludis sp. nov. and a novel strain of Methanobacterium lacus isolated from northern peatlands.</title>
        <authorList>
            <person name="Cadillo-Quiroz H."/>
            <person name="Brauer S.L."/>
            <person name="Goodson N."/>
            <person name="Yavitt J.B."/>
            <person name="Zinder S.H."/>
        </authorList>
    </citation>
    <scope>NUCLEOTIDE SEQUENCE [LARGE SCALE GENOMIC DNA]</scope>
    <source>
        <strain evidence="1 2">AL-21</strain>
    </source>
</reference>
<protein>
    <submittedName>
        <fullName evidence="1">Uncharacterized protein</fullName>
    </submittedName>
</protein>
<dbReference type="InterPro" id="IPR001005">
    <property type="entry name" value="SANT/Myb"/>
</dbReference>
<dbReference type="KEGG" id="mel:Metbo_1750"/>
<gene>
    <name evidence="1" type="ordered locus">Metbo_1750</name>
</gene>
<dbReference type="Gene3D" id="1.10.10.60">
    <property type="entry name" value="Homeodomain-like"/>
    <property type="match status" value="1"/>
</dbReference>
<name>F0T9U4_METLA</name>
<accession>F0T9U4</accession>
<sequence length="133" mass="15359">MGGKHWTPEEDKIIISLHKQNFGPDQIYKSEKLPGRSYASILQRCIKLKIGSINKWTDKEIWMAYILYKHGLNVHEIADLLPNRSKAAVNAKLTRDALYYHKPPCEKPCDFNETKTLEKLIGNKNKKKAPKIN</sequence>
<evidence type="ECO:0000313" key="1">
    <source>
        <dbReference type="EMBL" id="ADZ09973.1"/>
    </source>
</evidence>
<dbReference type="CDD" id="cd00167">
    <property type="entry name" value="SANT"/>
    <property type="match status" value="1"/>
</dbReference>
<dbReference type="InterPro" id="IPR009057">
    <property type="entry name" value="Homeodomain-like_sf"/>
</dbReference>
<evidence type="ECO:0000313" key="2">
    <source>
        <dbReference type="Proteomes" id="UP000007490"/>
    </source>
</evidence>
<dbReference type="STRING" id="877455.Metbo_1750"/>
<reference evidence="2" key="1">
    <citation type="submission" date="2011-02" db="EMBL/GenBank/DDBJ databases">
        <title>Complete sequence of Methanobacterium sp. AL-21.</title>
        <authorList>
            <consortium name="US DOE Joint Genome Institute"/>
            <person name="Lucas S."/>
            <person name="Copeland A."/>
            <person name="Lapidus A."/>
            <person name="Cheng J.-F."/>
            <person name="Goodwin L."/>
            <person name="Pitluck S."/>
            <person name="Chertkov O."/>
            <person name="Detter J.C."/>
            <person name="Han C."/>
            <person name="Tapia R."/>
            <person name="Land M."/>
            <person name="Hauser L."/>
            <person name="Kyrpides N."/>
            <person name="Ivanova N."/>
            <person name="Mikhailova N."/>
            <person name="Pagani I."/>
            <person name="Cadillo-Quiroz H."/>
            <person name="Imachi H."/>
            <person name="Zinder S."/>
            <person name="Liu W."/>
            <person name="Woyke T."/>
        </authorList>
    </citation>
    <scope>NUCLEOTIDE SEQUENCE [LARGE SCALE GENOMIC DNA]</scope>
    <source>
        <strain evidence="2">AL-21</strain>
    </source>
</reference>
<dbReference type="SUPFAM" id="SSF46689">
    <property type="entry name" value="Homeodomain-like"/>
    <property type="match status" value="1"/>
</dbReference>
<dbReference type="GeneID" id="10278207"/>
<dbReference type="AlphaFoldDB" id="F0T9U4"/>
<proteinExistence type="predicted"/>